<reference evidence="2 3" key="1">
    <citation type="journal article" date="2019" name="Front. Microbiol.">
        <title>Thermoanaerosceptrum fracticalcis gen. nov. sp. nov., a Novel Fumarate-Fermenting Microorganism From a Deep Fractured Carbonate Aquifer of the US Great Basin.</title>
        <authorList>
            <person name="Hamilton-Brehm S.D."/>
            <person name="Stewart L.E."/>
            <person name="Zavarin M."/>
            <person name="Caldwell M."/>
            <person name="Lawson P.A."/>
            <person name="Onstott T.C."/>
            <person name="Grzymski J."/>
            <person name="Neveux I."/>
            <person name="Lollar B.S."/>
            <person name="Russell C.E."/>
            <person name="Moser D.P."/>
        </authorList>
    </citation>
    <scope>NUCLEOTIDE SEQUENCE [LARGE SCALE GENOMIC DNA]</scope>
    <source>
        <strain evidence="2 3">DRI-13</strain>
    </source>
</reference>
<dbReference type="Pfam" id="PF01507">
    <property type="entry name" value="PAPS_reduct"/>
    <property type="match status" value="1"/>
</dbReference>
<sequence>MGLRAEESRPRRISLYTRQDKGLPPFCHRYTTGKRRNMIRCCPLAQWTTEDVGGYILQHGIPFLDWYALHDEGFKERTTARLTGDSVRQNSLFWLKKHKPENFNILAQRFPEFRMYV</sequence>
<dbReference type="OrthoDB" id="9774475at2"/>
<dbReference type="GO" id="GO:0003824">
    <property type="term" value="F:catalytic activity"/>
    <property type="evidence" value="ECO:0007669"/>
    <property type="project" value="InterPro"/>
</dbReference>
<evidence type="ECO:0000313" key="2">
    <source>
        <dbReference type="EMBL" id="QNB44860.1"/>
    </source>
</evidence>
<gene>
    <name evidence="2" type="ORF">BR63_00040</name>
</gene>
<proteinExistence type="predicted"/>
<dbReference type="InterPro" id="IPR014729">
    <property type="entry name" value="Rossmann-like_a/b/a_fold"/>
</dbReference>
<dbReference type="Gene3D" id="3.40.50.620">
    <property type="entry name" value="HUPs"/>
    <property type="match status" value="1"/>
</dbReference>
<accession>A0A7G6DYF6</accession>
<protein>
    <submittedName>
        <fullName evidence="2">Phosphoadenosine phosphosulfate reductase family protein</fullName>
    </submittedName>
</protein>
<feature type="domain" description="Phosphoadenosine phosphosulphate reductase" evidence="1">
    <location>
        <begin position="1"/>
        <end position="74"/>
    </location>
</feature>
<name>A0A7G6DYF6_THEFR</name>
<dbReference type="InterPro" id="IPR002500">
    <property type="entry name" value="PAPS_reduct_dom"/>
</dbReference>
<dbReference type="KEGG" id="tfr:BR63_00040"/>
<keyword evidence="3" id="KW-1185">Reference proteome</keyword>
<evidence type="ECO:0000259" key="1">
    <source>
        <dbReference type="Pfam" id="PF01507"/>
    </source>
</evidence>
<dbReference type="AlphaFoldDB" id="A0A7G6DYF6"/>
<dbReference type="Proteomes" id="UP000515847">
    <property type="component" value="Chromosome"/>
</dbReference>
<dbReference type="SUPFAM" id="SSF52402">
    <property type="entry name" value="Adenine nucleotide alpha hydrolases-like"/>
    <property type="match status" value="1"/>
</dbReference>
<organism evidence="2 3">
    <name type="scientific">Thermanaerosceptrum fracticalcis</name>
    <dbReference type="NCBI Taxonomy" id="1712410"/>
    <lineage>
        <taxon>Bacteria</taxon>
        <taxon>Bacillati</taxon>
        <taxon>Bacillota</taxon>
        <taxon>Clostridia</taxon>
        <taxon>Eubacteriales</taxon>
        <taxon>Peptococcaceae</taxon>
        <taxon>Thermanaerosceptrum</taxon>
    </lineage>
</organism>
<dbReference type="EMBL" id="CP045798">
    <property type="protein sequence ID" value="QNB44860.1"/>
    <property type="molecule type" value="Genomic_DNA"/>
</dbReference>
<evidence type="ECO:0000313" key="3">
    <source>
        <dbReference type="Proteomes" id="UP000515847"/>
    </source>
</evidence>